<evidence type="ECO:0000313" key="2">
    <source>
        <dbReference type="EMBL" id="MBK5897685.1"/>
    </source>
</evidence>
<feature type="transmembrane region" description="Helical" evidence="1">
    <location>
        <begin position="182"/>
        <end position="206"/>
    </location>
</feature>
<dbReference type="EMBL" id="JAEPRJ010000001">
    <property type="protein sequence ID" value="MBK5897685.1"/>
    <property type="molecule type" value="Genomic_DNA"/>
</dbReference>
<name>A0ABS1J104_9FIRM</name>
<keyword evidence="1" id="KW-0812">Transmembrane</keyword>
<feature type="transmembrane region" description="Helical" evidence="1">
    <location>
        <begin position="12"/>
        <end position="32"/>
    </location>
</feature>
<reference evidence="2 3" key="1">
    <citation type="submission" date="2021-01" db="EMBL/GenBank/DDBJ databases">
        <title>Isolation and description of Catonella massiliensis sp. nov., a novel Catonella species, isolated from a stable periodontitis subject.</title>
        <authorList>
            <person name="Antezack A."/>
            <person name="Boxberger M."/>
            <person name="La Scola B."/>
            <person name="Monnet-Corti V."/>
        </authorList>
    </citation>
    <scope>NUCLEOTIDE SEQUENCE [LARGE SCALE GENOMIC DNA]</scope>
    <source>
        <strain evidence="2 3">Marseille-Q4567</strain>
    </source>
</reference>
<evidence type="ECO:0000313" key="3">
    <source>
        <dbReference type="Proteomes" id="UP000604730"/>
    </source>
</evidence>
<dbReference type="Proteomes" id="UP000604730">
    <property type="component" value="Unassembled WGS sequence"/>
</dbReference>
<dbReference type="NCBIfam" id="TIGR01906">
    <property type="entry name" value="integ_TIGR01906"/>
    <property type="match status" value="1"/>
</dbReference>
<keyword evidence="1" id="KW-1133">Transmembrane helix</keyword>
<proteinExistence type="predicted"/>
<protein>
    <submittedName>
        <fullName evidence="2">TIGR01906 family membrane protein</fullName>
    </submittedName>
</protein>
<feature type="transmembrane region" description="Helical" evidence="1">
    <location>
        <begin position="93"/>
        <end position="115"/>
    </location>
</feature>
<dbReference type="Pfam" id="PF07314">
    <property type="entry name" value="Lit"/>
    <property type="match status" value="1"/>
</dbReference>
<organism evidence="2 3">
    <name type="scientific">Catonella massiliensis</name>
    <dbReference type="NCBI Taxonomy" id="2799636"/>
    <lineage>
        <taxon>Bacteria</taxon>
        <taxon>Bacillati</taxon>
        <taxon>Bacillota</taxon>
        <taxon>Clostridia</taxon>
        <taxon>Lachnospirales</taxon>
        <taxon>Lachnospiraceae</taxon>
        <taxon>Catonella</taxon>
    </lineage>
</organism>
<dbReference type="InterPro" id="IPR010178">
    <property type="entry name" value="Lit"/>
</dbReference>
<keyword evidence="1" id="KW-0472">Membrane</keyword>
<dbReference type="RefSeq" id="WP_208429152.1">
    <property type="nucleotide sequence ID" value="NZ_JAEPRJ010000001.1"/>
</dbReference>
<sequence length="211" mass="24482">MKTFFKPIISIFISLLMMLVSIAFATTAVLYFRPLYYSMIGDFTGKLNLTYTEIKENYDALIDYNSFWGADKLSFPHLPSSENALTHFEEVKAIFLSFQIVLIIGIILLLVLIPLYKRLYKSYEYRLIGGIFTICLPSTIALFIYANFNKVFITFHKIAFNNDLWIFDYKKDPIILFLPEKFFMLSAVCIVGLVFLSGLIMLITYFKRPAK</sequence>
<comment type="caution">
    <text evidence="2">The sequence shown here is derived from an EMBL/GenBank/DDBJ whole genome shotgun (WGS) entry which is preliminary data.</text>
</comment>
<feature type="transmembrane region" description="Helical" evidence="1">
    <location>
        <begin position="127"/>
        <end position="146"/>
    </location>
</feature>
<keyword evidence="3" id="KW-1185">Reference proteome</keyword>
<accession>A0ABS1J104</accession>
<gene>
    <name evidence="2" type="ORF">JJN12_07840</name>
</gene>
<evidence type="ECO:0000256" key="1">
    <source>
        <dbReference type="SAM" id="Phobius"/>
    </source>
</evidence>